<feature type="transmembrane region" description="Helical" evidence="1">
    <location>
        <begin position="154"/>
        <end position="177"/>
    </location>
</feature>
<dbReference type="PANTHER" id="PTHR36513">
    <property type="entry name" value="ABC TRANSMEMBRANE TYPE-1 DOMAIN-CONTAINING PROTEIN"/>
    <property type="match status" value="1"/>
</dbReference>
<feature type="transmembrane region" description="Helical" evidence="1">
    <location>
        <begin position="121"/>
        <end position="142"/>
    </location>
</feature>
<keyword evidence="3" id="KW-1185">Reference proteome</keyword>
<keyword evidence="1" id="KW-0812">Transmembrane</keyword>
<feature type="non-terminal residue" evidence="2">
    <location>
        <position position="631"/>
    </location>
</feature>
<protein>
    <submittedName>
        <fullName evidence="2">Uncharacterized protein</fullName>
    </submittedName>
</protein>
<dbReference type="InterPro" id="IPR029058">
    <property type="entry name" value="AB_hydrolase_fold"/>
</dbReference>
<dbReference type="OrthoDB" id="10251508at2759"/>
<dbReference type="AlphaFoldDB" id="A0A4P9W7E8"/>
<keyword evidence="1" id="KW-1133">Transmembrane helix</keyword>
<evidence type="ECO:0000256" key="1">
    <source>
        <dbReference type="SAM" id="Phobius"/>
    </source>
</evidence>
<reference evidence="3" key="1">
    <citation type="journal article" date="2018" name="Nat. Microbiol.">
        <title>Leveraging single-cell genomics to expand the fungal tree of life.</title>
        <authorList>
            <person name="Ahrendt S.R."/>
            <person name="Quandt C.A."/>
            <person name="Ciobanu D."/>
            <person name="Clum A."/>
            <person name="Salamov A."/>
            <person name="Andreopoulos B."/>
            <person name="Cheng J.F."/>
            <person name="Woyke T."/>
            <person name="Pelin A."/>
            <person name="Henrissat B."/>
            <person name="Reynolds N.K."/>
            <person name="Benny G.L."/>
            <person name="Smith M.E."/>
            <person name="James T.Y."/>
            <person name="Grigoriev I.V."/>
        </authorList>
    </citation>
    <scope>NUCLEOTIDE SEQUENCE [LARGE SCALE GENOMIC DNA]</scope>
</reference>
<dbReference type="Proteomes" id="UP000269721">
    <property type="component" value="Unassembled WGS sequence"/>
</dbReference>
<sequence length="631" mass="69935">MPHPDSTYALSYLSLDDTDVSSSLLDEDYFFLPLPDKPKNADLKNTFEHMMLRRLLRKQKGTYSQNPLIRRTVSHILFVCSASLFQANAPTGDLKWWGVVATIVGSSIVVVLFYVRIPRVAHVFIAASLTNSLVLAFSNLASDASQDRIRHRSSLALTILACTVTVISLTFWMWYFVALPALIRAGKIGMSYWNVRQVPGSAGELIYSGFDPRSMLASRWRKHRCRYIGEVDESHRPHGFGTWQDDSVTGESLRGWWEHGIPCAPFTSREMGTGTSFHAARIGIARSAATPWNVEAQNPVTRDGPMEFGVAAVEVCVSGKFYKALPKVEIIDKWEEREDGVEWCFEKLALLDNSSDDTISIKTIASTAMPLIPTQPRQAPPSLLDIPKRVAPSSPSFTEAIVYVHGYSSTCSDAVCTLGQFLGLCSLPPHMAPMVFNWSSGKLGRRALASFLLAKKTAQSPQVTDHLIGFFRALAEAGVQRVHVLAHSMGTRVVSTAAPAFRRCFRPLGQAAAAATGPQLELATLCLLNAETDYAPFVRDTFPIVRRFCTRVTMYGDVGDGALRGARLLAHNMPLGRCGHLMYRLPGIATDEEDEIKRRHDEAWRKREPGAEPRATLCWMDLDVVDTTFLP</sequence>
<dbReference type="PANTHER" id="PTHR36513:SF1">
    <property type="entry name" value="TRANSMEMBRANE PROTEIN"/>
    <property type="match status" value="1"/>
</dbReference>
<dbReference type="SUPFAM" id="SSF53474">
    <property type="entry name" value="alpha/beta-Hydrolases"/>
    <property type="match status" value="1"/>
</dbReference>
<dbReference type="Pfam" id="PF05990">
    <property type="entry name" value="DUF900"/>
    <property type="match status" value="1"/>
</dbReference>
<proteinExistence type="predicted"/>
<accession>A0A4P9W7E8</accession>
<feature type="transmembrane region" description="Helical" evidence="1">
    <location>
        <begin position="96"/>
        <end position="115"/>
    </location>
</feature>
<gene>
    <name evidence="2" type="ORF">BDK51DRAFT_27363</name>
</gene>
<dbReference type="InterPro" id="IPR010297">
    <property type="entry name" value="DUF900_hydrolase"/>
</dbReference>
<evidence type="ECO:0000313" key="3">
    <source>
        <dbReference type="Proteomes" id="UP000269721"/>
    </source>
</evidence>
<name>A0A4P9W7E8_9FUNG</name>
<dbReference type="EMBL" id="KZ997791">
    <property type="protein sequence ID" value="RKO86948.1"/>
    <property type="molecule type" value="Genomic_DNA"/>
</dbReference>
<keyword evidence="1" id="KW-0472">Membrane</keyword>
<evidence type="ECO:0000313" key="2">
    <source>
        <dbReference type="EMBL" id="RKO86948.1"/>
    </source>
</evidence>
<organism evidence="2 3">
    <name type="scientific">Blyttiomyces helicus</name>
    <dbReference type="NCBI Taxonomy" id="388810"/>
    <lineage>
        <taxon>Eukaryota</taxon>
        <taxon>Fungi</taxon>
        <taxon>Fungi incertae sedis</taxon>
        <taxon>Chytridiomycota</taxon>
        <taxon>Chytridiomycota incertae sedis</taxon>
        <taxon>Chytridiomycetes</taxon>
        <taxon>Chytridiomycetes incertae sedis</taxon>
        <taxon>Blyttiomyces</taxon>
    </lineage>
</organism>